<accession>A0A1T4NII9</accession>
<dbReference type="AlphaFoldDB" id="A0A1T4NII9"/>
<dbReference type="Pfam" id="PF09566">
    <property type="entry name" value="RE_SacI"/>
    <property type="match status" value="1"/>
</dbReference>
<dbReference type="EMBL" id="FUWU01000025">
    <property type="protein sequence ID" value="SJZ78578.1"/>
    <property type="molecule type" value="Genomic_DNA"/>
</dbReference>
<keyword evidence="1" id="KW-0255">Endonuclease</keyword>
<sequence length="382" mass="42971">MSYKENPKSFIQDFSTNYIAMASIDLKTAALILDRAFIKPKQPIGSKGLLIEKILHGSHKTYRYILVNALLAKAANENINILSLQKGDGTDGKYDARTLCHKVIVPFETLKLPGCLGGSNEPFLNKPARFVKLSTDNAVRKGKDRQTLEDVIKALSSINSSKEAYSYLRQALYVMAEISKEYVKKFSIADALIDISDFSQLVLDYIYEITEYCLDGETCPLVVAQLEQMYLGKNYKVRPHKINESGASSKEVGNIDVFTNEGELVYSIEVKDKDFSEQDVSHAITKFRLAGLTNSMFIYGHNVSFEEDKIFQLLKKIGREGHYCCLISILHYAKLRIADLKTLTIRDFVGGLLQFAKVINANENTIETIKEIAGKIFDNDKE</sequence>
<evidence type="ECO:0000313" key="1">
    <source>
        <dbReference type="EMBL" id="SJZ78578.1"/>
    </source>
</evidence>
<dbReference type="RefSeq" id="WP_078776518.1">
    <property type="nucleotide sequence ID" value="NZ_FUWU01000025.1"/>
</dbReference>
<name>A0A1T4NII9_9BACT</name>
<dbReference type="InterPro" id="IPR019066">
    <property type="entry name" value="Restrct_endonuc_II_SacI"/>
</dbReference>
<keyword evidence="1" id="KW-0540">Nuclease</keyword>
<organism evidence="1 2">
    <name type="scientific">Fibrobacter intestinalis</name>
    <dbReference type="NCBI Taxonomy" id="28122"/>
    <lineage>
        <taxon>Bacteria</taxon>
        <taxon>Pseudomonadati</taxon>
        <taxon>Fibrobacterota</taxon>
        <taxon>Fibrobacteria</taxon>
        <taxon>Fibrobacterales</taxon>
        <taxon>Fibrobacteraceae</taxon>
        <taxon>Fibrobacter</taxon>
    </lineage>
</organism>
<dbReference type="GO" id="GO:0004519">
    <property type="term" value="F:endonuclease activity"/>
    <property type="evidence" value="ECO:0007669"/>
    <property type="project" value="UniProtKB-KW"/>
</dbReference>
<proteinExistence type="predicted"/>
<reference evidence="1 2" key="1">
    <citation type="submission" date="2017-02" db="EMBL/GenBank/DDBJ databases">
        <authorList>
            <person name="Peterson S.W."/>
        </authorList>
    </citation>
    <scope>NUCLEOTIDE SEQUENCE [LARGE SCALE GENOMIC DNA]</scope>
    <source>
        <strain evidence="1 2">ATCC 43854</strain>
    </source>
</reference>
<gene>
    <name evidence="1" type="ORF">SAMN02745108_01595</name>
</gene>
<protein>
    <submittedName>
        <fullName evidence="1">SacI restriction endonuclease</fullName>
    </submittedName>
</protein>
<evidence type="ECO:0000313" key="2">
    <source>
        <dbReference type="Proteomes" id="UP000190449"/>
    </source>
</evidence>
<keyword evidence="1" id="KW-0378">Hydrolase</keyword>
<dbReference type="Proteomes" id="UP000190449">
    <property type="component" value="Unassembled WGS sequence"/>
</dbReference>